<sequence>MNHIIAVEEDIDRQIRHIRDMMNLAGQSVTALPGRQILQIRNARYHTAGYLPNRAGTPTSQAYVVFQGEPTPSSQATGGILRFVPDEEMRVPVYDASRRTIQLWVDWFYVSMVMEQLKHRRHYLWIGFFDNGHAFADLYSDP</sequence>
<evidence type="ECO:0000313" key="1">
    <source>
        <dbReference type="EMBL" id="SDK05762.1"/>
    </source>
</evidence>
<accession>A0A1G8YSF0</accession>
<proteinExistence type="predicted"/>
<dbReference type="AlphaFoldDB" id="A0A1G8YSF0"/>
<reference evidence="1 2" key="1">
    <citation type="submission" date="2016-10" db="EMBL/GenBank/DDBJ databases">
        <authorList>
            <person name="de Groot N.N."/>
        </authorList>
    </citation>
    <scope>NUCLEOTIDE SEQUENCE [LARGE SCALE GENOMIC DNA]</scope>
    <source>
        <strain evidence="1 2">DSM 25294</strain>
    </source>
</reference>
<keyword evidence="2" id="KW-1185">Reference proteome</keyword>
<organism evidence="1 2">
    <name type="scientific">Aliiruegeria lutimaris</name>
    <dbReference type="NCBI Taxonomy" id="571298"/>
    <lineage>
        <taxon>Bacteria</taxon>
        <taxon>Pseudomonadati</taxon>
        <taxon>Pseudomonadota</taxon>
        <taxon>Alphaproteobacteria</taxon>
        <taxon>Rhodobacterales</taxon>
        <taxon>Roseobacteraceae</taxon>
        <taxon>Aliiruegeria</taxon>
    </lineage>
</organism>
<dbReference type="Proteomes" id="UP000199382">
    <property type="component" value="Unassembled WGS sequence"/>
</dbReference>
<name>A0A1G8YSF0_9RHOB</name>
<protein>
    <submittedName>
        <fullName evidence="1">Uncharacterized protein</fullName>
    </submittedName>
</protein>
<dbReference type="RefSeq" id="WP_139188411.1">
    <property type="nucleotide sequence ID" value="NZ_FNEK01000030.1"/>
</dbReference>
<gene>
    <name evidence="1" type="ORF">SAMN04488026_10308</name>
</gene>
<evidence type="ECO:0000313" key="2">
    <source>
        <dbReference type="Proteomes" id="UP000199382"/>
    </source>
</evidence>
<dbReference type="OrthoDB" id="7849239at2"/>
<dbReference type="EMBL" id="FNEK01000030">
    <property type="protein sequence ID" value="SDK05762.1"/>
    <property type="molecule type" value="Genomic_DNA"/>
</dbReference>